<dbReference type="Proteomes" id="UP000019434">
    <property type="component" value="Chromosome"/>
</dbReference>
<dbReference type="CDD" id="cd00090">
    <property type="entry name" value="HTH_ARSR"/>
    <property type="match status" value="1"/>
</dbReference>
<dbReference type="GeneID" id="25384384"/>
<reference evidence="2 3" key="1">
    <citation type="submission" date="2014-02" db="EMBL/GenBank/DDBJ databases">
        <title>Genome Sequence of an Hyperthermophilic Archaeon, Thermococcus nautili 30-1, producing viral vesicles.</title>
        <authorList>
            <person name="Oberto J."/>
            <person name="Gaudin M."/>
            <person name="Cossu M."/>
            <person name="Gorlas A."/>
            <person name="Slesarev A."/>
            <person name="Marguet E."/>
            <person name="Forterre P."/>
        </authorList>
    </citation>
    <scope>NUCLEOTIDE SEQUENCE [LARGE SCALE GENOMIC DNA]</scope>
    <source>
        <strain evidence="2 3">30-1</strain>
    </source>
</reference>
<dbReference type="KEGG" id="tnu:BD01_2114"/>
<dbReference type="RefSeq" id="WP_051482210.1">
    <property type="nucleotide sequence ID" value="NZ_CP007264.1"/>
</dbReference>
<evidence type="ECO:0000313" key="3">
    <source>
        <dbReference type="Proteomes" id="UP000019434"/>
    </source>
</evidence>
<dbReference type="InterPro" id="IPR051797">
    <property type="entry name" value="TrmB-like"/>
</dbReference>
<dbReference type="STRING" id="195522.BD01_2114"/>
<dbReference type="PANTHER" id="PTHR34293">
    <property type="entry name" value="HTH-TYPE TRANSCRIPTIONAL REGULATOR TRMBL2"/>
    <property type="match status" value="1"/>
</dbReference>
<feature type="domain" description="Transcription regulator TrmB N-terminal" evidence="1">
    <location>
        <begin position="8"/>
        <end position="75"/>
    </location>
</feature>
<organism evidence="2 3">
    <name type="scientific">Thermococcus nautili</name>
    <dbReference type="NCBI Taxonomy" id="195522"/>
    <lineage>
        <taxon>Archaea</taxon>
        <taxon>Methanobacteriati</taxon>
        <taxon>Methanobacteriota</taxon>
        <taxon>Thermococci</taxon>
        <taxon>Thermococcales</taxon>
        <taxon>Thermococcaceae</taxon>
        <taxon>Thermococcus</taxon>
    </lineage>
</organism>
<dbReference type="InterPro" id="IPR002831">
    <property type="entry name" value="Tscrpt_reg_TrmB_N"/>
</dbReference>
<dbReference type="OrthoDB" id="30795at2157"/>
<keyword evidence="3" id="KW-1185">Reference proteome</keyword>
<dbReference type="Pfam" id="PF01978">
    <property type="entry name" value="TrmB"/>
    <property type="match status" value="1"/>
</dbReference>
<dbReference type="AlphaFoldDB" id="W8P854"/>
<name>W8P854_9EURY</name>
<dbReference type="eggNOG" id="arCOG02037">
    <property type="taxonomic scope" value="Archaea"/>
</dbReference>
<dbReference type="EMBL" id="CP007264">
    <property type="protein sequence ID" value="AHL23710.1"/>
    <property type="molecule type" value="Genomic_DNA"/>
</dbReference>
<dbReference type="PANTHER" id="PTHR34293:SF1">
    <property type="entry name" value="HTH-TYPE TRANSCRIPTIONAL REGULATOR TRMBL2"/>
    <property type="match status" value="1"/>
</dbReference>
<evidence type="ECO:0000313" key="2">
    <source>
        <dbReference type="EMBL" id="AHL23710.1"/>
    </source>
</evidence>
<dbReference type="SUPFAM" id="SSF46785">
    <property type="entry name" value="Winged helix' DNA-binding domain"/>
    <property type="match status" value="1"/>
</dbReference>
<protein>
    <submittedName>
        <fullName evidence="2">Putative transcriptional regulators</fullName>
    </submittedName>
</protein>
<gene>
    <name evidence="2" type="ORF">BD01_2114</name>
</gene>
<dbReference type="InterPro" id="IPR011991">
    <property type="entry name" value="ArsR-like_HTH"/>
</dbReference>
<accession>W8P854</accession>
<proteinExistence type="predicted"/>
<sequence>MEELVERLMRLGLKEYEARVYAALVITGPAKASEIARESGVPRPRVYDVLKRLHERGFVEVSEGSPAYFRAVEPEKVIASLRDDYIRSAEEAIIMLKSRQRDRQEEWLPVWYLQGEWSVRSRAEELAEETGEEFVATFMEPALVLKFRRAFERAKEKGITPKILILTRKAFRESRLEELGDVYYLPLSKVLEGEPRDFMEAVARALFSTGERYVVKGLFVRDSRESLLVYEEGGIRGILVKIPFIPVIQREVVEYYLRKLDGYSSTCLSRT</sequence>
<dbReference type="HOGENOM" id="CLU_072493_2_0_2"/>
<dbReference type="InterPro" id="IPR036390">
    <property type="entry name" value="WH_DNA-bd_sf"/>
</dbReference>
<dbReference type="Gene3D" id="1.10.10.10">
    <property type="entry name" value="Winged helix-like DNA-binding domain superfamily/Winged helix DNA-binding domain"/>
    <property type="match status" value="1"/>
</dbReference>
<evidence type="ECO:0000259" key="1">
    <source>
        <dbReference type="Pfam" id="PF01978"/>
    </source>
</evidence>
<dbReference type="InterPro" id="IPR036388">
    <property type="entry name" value="WH-like_DNA-bd_sf"/>
</dbReference>